<evidence type="ECO:0000313" key="2">
    <source>
        <dbReference type="Proteomes" id="UP001055439"/>
    </source>
</evidence>
<organism evidence="1 2">
    <name type="scientific">Musa troglodytarum</name>
    <name type="common">fe'i banana</name>
    <dbReference type="NCBI Taxonomy" id="320322"/>
    <lineage>
        <taxon>Eukaryota</taxon>
        <taxon>Viridiplantae</taxon>
        <taxon>Streptophyta</taxon>
        <taxon>Embryophyta</taxon>
        <taxon>Tracheophyta</taxon>
        <taxon>Spermatophyta</taxon>
        <taxon>Magnoliopsida</taxon>
        <taxon>Liliopsida</taxon>
        <taxon>Zingiberales</taxon>
        <taxon>Musaceae</taxon>
        <taxon>Musa</taxon>
    </lineage>
</organism>
<dbReference type="AlphaFoldDB" id="A0A9E7G4V1"/>
<gene>
    <name evidence="1" type="ORF">MUK42_14077</name>
</gene>
<keyword evidence="2" id="KW-1185">Reference proteome</keyword>
<proteinExistence type="predicted"/>
<evidence type="ECO:0000313" key="1">
    <source>
        <dbReference type="EMBL" id="URE08276.1"/>
    </source>
</evidence>
<dbReference type="Proteomes" id="UP001055439">
    <property type="component" value="Chromosome 6"/>
</dbReference>
<sequence length="37" mass="4430">MTVIKFVQSRCLIDFLCNVSKIQNIHHSQHIRHREVV</sequence>
<accession>A0A9E7G4V1</accession>
<dbReference type="EMBL" id="CP097508">
    <property type="protein sequence ID" value="URE08276.1"/>
    <property type="molecule type" value="Genomic_DNA"/>
</dbReference>
<name>A0A9E7G4V1_9LILI</name>
<reference evidence="1" key="1">
    <citation type="submission" date="2022-05" db="EMBL/GenBank/DDBJ databases">
        <title>The Musa troglodytarum L. genome provides insights into the mechanism of non-climacteric behaviour and enrichment of carotenoids.</title>
        <authorList>
            <person name="Wang J."/>
        </authorList>
    </citation>
    <scope>NUCLEOTIDE SEQUENCE</scope>
    <source>
        <tissue evidence="1">Leaf</tissue>
    </source>
</reference>
<protein>
    <submittedName>
        <fullName evidence="1">Uncharacterized protein</fullName>
    </submittedName>
</protein>